<proteinExistence type="predicted"/>
<organism evidence="1">
    <name type="scientific">Anguilla anguilla</name>
    <name type="common">European freshwater eel</name>
    <name type="synonym">Muraena anguilla</name>
    <dbReference type="NCBI Taxonomy" id="7936"/>
    <lineage>
        <taxon>Eukaryota</taxon>
        <taxon>Metazoa</taxon>
        <taxon>Chordata</taxon>
        <taxon>Craniata</taxon>
        <taxon>Vertebrata</taxon>
        <taxon>Euteleostomi</taxon>
        <taxon>Actinopterygii</taxon>
        <taxon>Neopterygii</taxon>
        <taxon>Teleostei</taxon>
        <taxon>Anguilliformes</taxon>
        <taxon>Anguillidae</taxon>
        <taxon>Anguilla</taxon>
    </lineage>
</organism>
<evidence type="ECO:0000313" key="1">
    <source>
        <dbReference type="EMBL" id="JAH58908.1"/>
    </source>
</evidence>
<reference evidence="1" key="2">
    <citation type="journal article" date="2015" name="Fish Shellfish Immunol.">
        <title>Early steps in the European eel (Anguilla anguilla)-Vibrio vulnificus interaction in the gills: Role of the RtxA13 toxin.</title>
        <authorList>
            <person name="Callol A."/>
            <person name="Pajuelo D."/>
            <person name="Ebbesson L."/>
            <person name="Teles M."/>
            <person name="MacKenzie S."/>
            <person name="Amaro C."/>
        </authorList>
    </citation>
    <scope>NUCLEOTIDE SEQUENCE</scope>
</reference>
<sequence length="9" mass="1000">MSIANSSKY</sequence>
<dbReference type="EMBL" id="GBXM01049669">
    <property type="protein sequence ID" value="JAH58908.1"/>
    <property type="molecule type" value="Transcribed_RNA"/>
</dbReference>
<name>A0A0E9U1R0_ANGAN</name>
<accession>A0A0E9U1R0</accession>
<reference evidence="1" key="1">
    <citation type="submission" date="2014-11" db="EMBL/GenBank/DDBJ databases">
        <authorList>
            <person name="Amaro Gonzalez C."/>
        </authorList>
    </citation>
    <scope>NUCLEOTIDE SEQUENCE</scope>
</reference>
<protein>
    <submittedName>
        <fullName evidence="1">Uncharacterized protein</fullName>
    </submittedName>
</protein>